<dbReference type="Pfam" id="PF13948">
    <property type="entry name" value="DUF4215"/>
    <property type="match status" value="5"/>
</dbReference>
<dbReference type="PANTHER" id="PTHR38934">
    <property type="entry name" value="HYPHALLY REGULATED CELL WALL PROTEIN 1"/>
    <property type="match status" value="1"/>
</dbReference>
<keyword evidence="1" id="KW-0732">Signal</keyword>
<reference evidence="5" key="1">
    <citation type="submission" date="2021-01" db="EMBL/GenBank/DDBJ databases">
        <authorList>
            <consortium name="Genoscope - CEA"/>
            <person name="William W."/>
        </authorList>
    </citation>
    <scope>NUCLEOTIDE SEQUENCE</scope>
</reference>
<keyword evidence="6" id="KW-1185">Reference proteome</keyword>
<keyword evidence="4" id="KW-0472">Membrane</keyword>
<dbReference type="NCBIfam" id="TIGR02232">
    <property type="entry name" value="myxo_disulf_rpt"/>
    <property type="match status" value="3"/>
</dbReference>
<evidence type="ECO:0000256" key="4">
    <source>
        <dbReference type="SAM" id="Phobius"/>
    </source>
</evidence>
<keyword evidence="4" id="KW-1133">Transmembrane helix</keyword>
<comment type="caution">
    <text evidence="5">The sequence shown here is derived from an EMBL/GenBank/DDBJ whole genome shotgun (WGS) entry which is preliminary data.</text>
</comment>
<evidence type="ECO:0000313" key="6">
    <source>
        <dbReference type="Proteomes" id="UP000683925"/>
    </source>
</evidence>
<feature type="transmembrane region" description="Helical" evidence="4">
    <location>
        <begin position="1217"/>
        <end position="1239"/>
    </location>
</feature>
<dbReference type="Proteomes" id="UP000683925">
    <property type="component" value="Unassembled WGS sequence"/>
</dbReference>
<evidence type="ECO:0000256" key="2">
    <source>
        <dbReference type="ARBA" id="ARBA00022737"/>
    </source>
</evidence>
<gene>
    <name evidence="5" type="ORF">POCTA_138.1.T3530001</name>
</gene>
<dbReference type="InterPro" id="IPR011936">
    <property type="entry name" value="Myxo_disulph_rpt"/>
</dbReference>
<dbReference type="PANTHER" id="PTHR38934:SF6">
    <property type="entry name" value="CHROMOSOME UNDETERMINED SCAFFOLD_176, WHOLE GENOME SHOTGUN SEQUENCE"/>
    <property type="match status" value="1"/>
</dbReference>
<protein>
    <submittedName>
        <fullName evidence="5">Uncharacterized protein</fullName>
    </submittedName>
</protein>
<keyword evidence="4" id="KW-0812">Transmembrane</keyword>
<sequence>MIKSLGNYEMIATDSISSPLCMNWTRLLVIYLLNASLYAQTLVYSSFFGSDYQNDWVVQYSNGIITTCGSDMIFGGQPNFHWGTIIEKNIELLPHTTLQVKFKFWHIDNWGGENIDVLVDNNRVYYQTYDSQFTSPSICGESGPSFGDGVSSVDVTTDHQNANALITIIGHQNYWGISSFQVWTTYSIQGCNSLEITNRFNEAQLISKFNQKLYYRDRLLQPQVILTFTSCFEQQKVISSGDYVMQEFNLEYHGTTCISLKQLSSISNPYYIYFYINDKMLLSSKSSNEVSSQVICDVQILKETTVLYSNYYKAIKLRILAYWLLGSYVQTFNLDDFPLVIFLKDDQDCLDENKDPFDGCFSGRYDCTQGCSNCIRGLCIECQKGWDYDILDQTCQPICGDQIITYNEECDDGNIYEFDGCFQCKFSCVQFCKQCVYGQCLQCQSSYQLIDKRCVEVNGISDQKSEDNTFIQISNQLYYGNYYHKLLHDQFADPLPVNKVDCNMQTYEIFGYYYHQRSTKQILNCLYSQFDKCLECEIFYKLSWNKKECIPQCDDGIKIEYEFCDDQNNAQFDGCYKCQASCQLECILCIELQCYACLEGWQIIDNKCFQKCGDGQLAVSSQEQCDDGNDISYDDCNDCKFVCDQNCFSCATSNLCFLCNKYFELDANKLCKPKCGDGIILFGLEECEDLNNIPYDGCYQCMFQCDLYCSKCNQGICFECYQGYELHLDGCKKILIPNEIDYPENQNNKPQCGDGNQTNSEQCDDANQDNFDGCSSRCKIEENWICTSEQPNQCYVKTIFSLIYQNQTYEHQYVVMQFSNQVKQISTFNFTQSILSKILNLNQDQYQITVNPVVNVSDTQFTIGLFEFDVLFLDSASILPNLSISINQSLIDSNNMPVDLPTQTILLQQPKVLTKEQINVANKFQNFGNALMIGLGAFSVLMLFIGDPQQSVEIFDTLQFQSYLKFINVIYPQNLLIYFRASEIVSVSPILITFKLTDFFYSIFQQNFIKSIGKLSEYQINADLLQNIQSQMSQFSLIALLYIFLQFYPKYSLKYCFTSNYFQYISSSKYRVVEKVGIQLYKFNQQFINIKQLYTMKGLKQICYANAWDLLFKVILFMASNNESGIRSNISQCISIGVLSMFAYFLSLHCKGLTKHLDIVKFRNEQHEGICLLKKMIFILTLIDFQESDIFQCAMITALIFSYIGFLLMIKQNIPKLELIGIIWMEAPVMLFTLTSLVYCSDFYNYLSTEFQIFLGFCQIGILILGLLGPLVKLGIKLQQEIQQYCRKRKLQNPQSKVEVTSIHIFDEVN</sequence>
<accession>A0A8S1YPC1</accession>
<feature type="transmembrane region" description="Helical" evidence="4">
    <location>
        <begin position="1251"/>
        <end position="1272"/>
    </location>
</feature>
<evidence type="ECO:0000256" key="3">
    <source>
        <dbReference type="ARBA" id="ARBA00023157"/>
    </source>
</evidence>
<feature type="transmembrane region" description="Helical" evidence="4">
    <location>
        <begin position="1189"/>
        <end position="1210"/>
    </location>
</feature>
<name>A0A8S1YPC1_PAROT</name>
<organism evidence="5 6">
    <name type="scientific">Paramecium octaurelia</name>
    <dbReference type="NCBI Taxonomy" id="43137"/>
    <lineage>
        <taxon>Eukaryota</taxon>
        <taxon>Sar</taxon>
        <taxon>Alveolata</taxon>
        <taxon>Ciliophora</taxon>
        <taxon>Intramacronucleata</taxon>
        <taxon>Oligohymenophorea</taxon>
        <taxon>Peniculida</taxon>
        <taxon>Parameciidae</taxon>
        <taxon>Paramecium</taxon>
    </lineage>
</organism>
<dbReference type="EMBL" id="CAJJDP010000357">
    <property type="protein sequence ID" value="CAD8215598.1"/>
    <property type="molecule type" value="Genomic_DNA"/>
</dbReference>
<keyword evidence="2" id="KW-0677">Repeat</keyword>
<evidence type="ECO:0000313" key="5">
    <source>
        <dbReference type="EMBL" id="CAD8215598.1"/>
    </source>
</evidence>
<evidence type="ECO:0000256" key="1">
    <source>
        <dbReference type="ARBA" id="ARBA00022729"/>
    </source>
</evidence>
<dbReference type="OrthoDB" id="409374at2759"/>
<proteinExistence type="predicted"/>
<keyword evidence="3" id="KW-1015">Disulfide bond</keyword>